<sequence>MESIMMRFCANLFRSSTPVSYPVIPTEGIPPWILPETRAAIQPMKAAPVAGPDHVWSISYELEDIAYTRYLLNI</sequence>
<evidence type="ECO:0000313" key="2">
    <source>
        <dbReference type="Proteomes" id="UP000270094"/>
    </source>
</evidence>
<organism evidence="1 2">
    <name type="scientific">Strongylus vulgaris</name>
    <name type="common">Blood worm</name>
    <dbReference type="NCBI Taxonomy" id="40348"/>
    <lineage>
        <taxon>Eukaryota</taxon>
        <taxon>Metazoa</taxon>
        <taxon>Ecdysozoa</taxon>
        <taxon>Nematoda</taxon>
        <taxon>Chromadorea</taxon>
        <taxon>Rhabditida</taxon>
        <taxon>Rhabditina</taxon>
        <taxon>Rhabditomorpha</taxon>
        <taxon>Strongyloidea</taxon>
        <taxon>Strongylidae</taxon>
        <taxon>Strongylus</taxon>
    </lineage>
</organism>
<proteinExistence type="predicted"/>
<dbReference type="EMBL" id="UYYB01101175">
    <property type="protein sequence ID" value="VDM78165.1"/>
    <property type="molecule type" value="Genomic_DNA"/>
</dbReference>
<reference evidence="1 2" key="1">
    <citation type="submission" date="2018-11" db="EMBL/GenBank/DDBJ databases">
        <authorList>
            <consortium name="Pathogen Informatics"/>
        </authorList>
    </citation>
    <scope>NUCLEOTIDE SEQUENCE [LARGE SCALE GENOMIC DNA]</scope>
</reference>
<keyword evidence="2" id="KW-1185">Reference proteome</keyword>
<dbReference type="AlphaFoldDB" id="A0A3P7L624"/>
<accession>A0A3P7L624</accession>
<evidence type="ECO:0000313" key="1">
    <source>
        <dbReference type="EMBL" id="VDM78165.1"/>
    </source>
</evidence>
<dbReference type="Proteomes" id="UP000270094">
    <property type="component" value="Unassembled WGS sequence"/>
</dbReference>
<protein>
    <submittedName>
        <fullName evidence="1">Uncharacterized protein</fullName>
    </submittedName>
</protein>
<name>A0A3P7L624_STRVU</name>
<gene>
    <name evidence="1" type="ORF">SVUK_LOCUS13163</name>
</gene>